<proteinExistence type="predicted"/>
<name>A0A9X8R6A9_9CORY</name>
<sequence>MGRVHEGYDITGAEQPFEFEVAMDGELGNGGPDWTPTHEDGSERGCSAVVFFLARGRRRAIRACNLPYAGDLWPIEGAV</sequence>
<reference evidence="1 2" key="1">
    <citation type="submission" date="2017-01" db="EMBL/GenBank/DDBJ databases">
        <authorList>
            <person name="Varghese N."/>
            <person name="Submissions S."/>
        </authorList>
    </citation>
    <scope>NUCLEOTIDE SEQUENCE [LARGE SCALE GENOMIC DNA]</scope>
    <source>
        <strain evidence="1 2">DSM 44280</strain>
    </source>
</reference>
<dbReference type="AlphaFoldDB" id="A0A9X8R6A9"/>
<protein>
    <submittedName>
        <fullName evidence="1">Uncharacterized protein</fullName>
    </submittedName>
</protein>
<keyword evidence="2" id="KW-1185">Reference proteome</keyword>
<dbReference type="EMBL" id="FTMH01000023">
    <property type="protein sequence ID" value="SIQ66227.1"/>
    <property type="molecule type" value="Genomic_DNA"/>
</dbReference>
<evidence type="ECO:0000313" key="2">
    <source>
        <dbReference type="Proteomes" id="UP000185547"/>
    </source>
</evidence>
<accession>A0A9X8R6A9</accession>
<dbReference type="Proteomes" id="UP000185547">
    <property type="component" value="Unassembled WGS sequence"/>
</dbReference>
<evidence type="ECO:0000313" key="1">
    <source>
        <dbReference type="EMBL" id="SIQ66227.1"/>
    </source>
</evidence>
<comment type="caution">
    <text evidence="1">The sequence shown here is derived from an EMBL/GenBank/DDBJ whole genome shotgun (WGS) entry which is preliminary data.</text>
</comment>
<gene>
    <name evidence="1" type="ORF">SAMN05421802_12329</name>
</gene>
<organism evidence="1 2">
    <name type="scientific">Corynebacterium afermentans</name>
    <dbReference type="NCBI Taxonomy" id="38286"/>
    <lineage>
        <taxon>Bacteria</taxon>
        <taxon>Bacillati</taxon>
        <taxon>Actinomycetota</taxon>
        <taxon>Actinomycetes</taxon>
        <taxon>Mycobacteriales</taxon>
        <taxon>Corynebacteriaceae</taxon>
        <taxon>Corynebacterium</taxon>
    </lineage>
</organism>